<dbReference type="EMBL" id="JAGTJQ010000001">
    <property type="protein sequence ID" value="KAH7039945.1"/>
    <property type="molecule type" value="Genomic_DNA"/>
</dbReference>
<reference evidence="2" key="1">
    <citation type="journal article" date="2021" name="Nat. Commun.">
        <title>Genetic determinants of endophytism in the Arabidopsis root mycobiome.</title>
        <authorList>
            <person name="Mesny F."/>
            <person name="Miyauchi S."/>
            <person name="Thiergart T."/>
            <person name="Pickel B."/>
            <person name="Atanasova L."/>
            <person name="Karlsson M."/>
            <person name="Huettel B."/>
            <person name="Barry K.W."/>
            <person name="Haridas S."/>
            <person name="Chen C."/>
            <person name="Bauer D."/>
            <person name="Andreopoulos W."/>
            <person name="Pangilinan J."/>
            <person name="LaButti K."/>
            <person name="Riley R."/>
            <person name="Lipzen A."/>
            <person name="Clum A."/>
            <person name="Drula E."/>
            <person name="Henrissat B."/>
            <person name="Kohler A."/>
            <person name="Grigoriev I.V."/>
            <person name="Martin F.M."/>
            <person name="Hacquard S."/>
        </authorList>
    </citation>
    <scope>NUCLEOTIDE SEQUENCE</scope>
    <source>
        <strain evidence="2">MPI-CAGE-CH-0230</strain>
    </source>
</reference>
<dbReference type="Proteomes" id="UP000756346">
    <property type="component" value="Unassembled WGS sequence"/>
</dbReference>
<dbReference type="GeneID" id="70189834"/>
<evidence type="ECO:0000256" key="1">
    <source>
        <dbReference type="SAM" id="MobiDB-lite"/>
    </source>
</evidence>
<proteinExistence type="predicted"/>
<dbReference type="RefSeq" id="XP_046018000.1">
    <property type="nucleotide sequence ID" value="XM_046160288.1"/>
</dbReference>
<protein>
    <submittedName>
        <fullName evidence="2">Uncharacterized protein</fullName>
    </submittedName>
</protein>
<feature type="region of interest" description="Disordered" evidence="1">
    <location>
        <begin position="93"/>
        <end position="182"/>
    </location>
</feature>
<sequence length="182" mass="19817">MEVLQAVSGHRRRSQRCRSRVTQLGAVSSHVTSRPGPPGDACVLRYTAPLWPEPFSSWPPAAANGADSHLLPSLFILTSAHQSGKMVDLPQRHCSQEPAEDPSSFSVIPDHRRRPQTPTLGPPTHPRLHGAVGCPPPPHDTMPSAAQQRIGPRPGRTAFPSKAVPQRRNPARRVRHLRLGAP</sequence>
<name>A0A9P9BVU8_9PEZI</name>
<evidence type="ECO:0000313" key="2">
    <source>
        <dbReference type="EMBL" id="KAH7039945.1"/>
    </source>
</evidence>
<feature type="compositionally biased region" description="Basic residues" evidence="1">
    <location>
        <begin position="9"/>
        <end position="19"/>
    </location>
</feature>
<feature type="region of interest" description="Disordered" evidence="1">
    <location>
        <begin position="1"/>
        <end position="21"/>
    </location>
</feature>
<gene>
    <name evidence="2" type="ORF">B0I36DRAFT_3746</name>
</gene>
<evidence type="ECO:0000313" key="3">
    <source>
        <dbReference type="Proteomes" id="UP000756346"/>
    </source>
</evidence>
<feature type="compositionally biased region" description="Basic residues" evidence="1">
    <location>
        <begin position="169"/>
        <end position="182"/>
    </location>
</feature>
<keyword evidence="3" id="KW-1185">Reference proteome</keyword>
<accession>A0A9P9BVU8</accession>
<dbReference type="AlphaFoldDB" id="A0A9P9BVU8"/>
<comment type="caution">
    <text evidence="2">The sequence shown here is derived from an EMBL/GenBank/DDBJ whole genome shotgun (WGS) entry which is preliminary data.</text>
</comment>
<organism evidence="2 3">
    <name type="scientific">Microdochium trichocladiopsis</name>
    <dbReference type="NCBI Taxonomy" id="1682393"/>
    <lineage>
        <taxon>Eukaryota</taxon>
        <taxon>Fungi</taxon>
        <taxon>Dikarya</taxon>
        <taxon>Ascomycota</taxon>
        <taxon>Pezizomycotina</taxon>
        <taxon>Sordariomycetes</taxon>
        <taxon>Xylariomycetidae</taxon>
        <taxon>Xylariales</taxon>
        <taxon>Microdochiaceae</taxon>
        <taxon>Microdochium</taxon>
    </lineage>
</organism>